<dbReference type="EC" id="4.2.1.20" evidence="8"/>
<comment type="similarity">
    <text evidence="8 9">Belongs to the TrpA family.</text>
</comment>
<accession>C7LU96</accession>
<sequence length="256" mass="27111">MENNIDRALANAASIQLMTHVVAGYPNLDVNADLIRLMARRGVKLIEIQIPFTDPLADGPTIMRANQAALDQGVTPRHCFELCAALSRELPEVAFLFMTYANIPFALGLETFMAKARQSGASGLILPDLSWDESDGDYAGAAREHGLHPVMVISPDTQSPRLDAILSRASGLLYTTLKVGITGAGAGIDQTGVDYVRSLKKKTGLPIAAGFGISSPDHVRMLDGLADVAVIGSHIINLMDAQGLGAVDEFLAACGD</sequence>
<dbReference type="PANTHER" id="PTHR43406:SF1">
    <property type="entry name" value="TRYPTOPHAN SYNTHASE ALPHA CHAIN, CHLOROPLASTIC"/>
    <property type="match status" value="1"/>
</dbReference>
<evidence type="ECO:0000256" key="8">
    <source>
        <dbReference type="HAMAP-Rule" id="MF_00131"/>
    </source>
</evidence>
<dbReference type="STRING" id="525897.Dbac_2818"/>
<dbReference type="HAMAP" id="MF_00131">
    <property type="entry name" value="Trp_synth_alpha"/>
    <property type="match status" value="1"/>
</dbReference>
<dbReference type="PROSITE" id="PS00167">
    <property type="entry name" value="TRP_SYNTHASE_ALPHA"/>
    <property type="match status" value="1"/>
</dbReference>
<comment type="catalytic activity">
    <reaction evidence="7 8">
        <text>(1S,2R)-1-C-(indol-3-yl)glycerol 3-phosphate + L-serine = D-glyceraldehyde 3-phosphate + L-tryptophan + H2O</text>
        <dbReference type="Rhea" id="RHEA:10532"/>
        <dbReference type="ChEBI" id="CHEBI:15377"/>
        <dbReference type="ChEBI" id="CHEBI:33384"/>
        <dbReference type="ChEBI" id="CHEBI:57912"/>
        <dbReference type="ChEBI" id="CHEBI:58866"/>
        <dbReference type="ChEBI" id="CHEBI:59776"/>
        <dbReference type="EC" id="4.2.1.20"/>
    </reaction>
</comment>
<reference evidence="10 11" key="1">
    <citation type="journal article" date="2009" name="Stand. Genomic Sci.">
        <title>Complete genome sequence of Desulfomicrobium baculatum type strain (X).</title>
        <authorList>
            <person name="Copeland A."/>
            <person name="Spring S."/>
            <person name="Goker M."/>
            <person name="Schneider S."/>
            <person name="Lapidus A."/>
            <person name="Del Rio T.G."/>
            <person name="Tice H."/>
            <person name="Cheng J.F."/>
            <person name="Chen F."/>
            <person name="Nolan M."/>
            <person name="Bruce D."/>
            <person name="Goodwin L."/>
            <person name="Pitluck S."/>
            <person name="Ivanova N."/>
            <person name="Mavrommatis K."/>
            <person name="Ovchinnikova G."/>
            <person name="Pati A."/>
            <person name="Chen A."/>
            <person name="Palaniappan K."/>
            <person name="Land M."/>
            <person name="Hauser L."/>
            <person name="Chang Y.J."/>
            <person name="Jeffries C.C."/>
            <person name="Meincke L."/>
            <person name="Sims D."/>
            <person name="Brettin T."/>
            <person name="Detter J.C."/>
            <person name="Han C."/>
            <person name="Chain P."/>
            <person name="Bristow J."/>
            <person name="Eisen J.A."/>
            <person name="Markowitz V."/>
            <person name="Hugenholtz P."/>
            <person name="Kyrpides N.C."/>
            <person name="Klenk H.P."/>
            <person name="Lucas S."/>
        </authorList>
    </citation>
    <scope>NUCLEOTIDE SEQUENCE [LARGE SCALE GENOMIC DNA]</scope>
    <source>
        <strain evidence="11">DSM 4028 / VKM B-1378 / X</strain>
    </source>
</reference>
<protein>
    <recommendedName>
        <fullName evidence="8">Tryptophan synthase alpha chain</fullName>
        <ecNumber evidence="8">4.2.1.20</ecNumber>
    </recommendedName>
</protein>
<proteinExistence type="inferred from homology"/>
<evidence type="ECO:0000256" key="1">
    <source>
        <dbReference type="ARBA" id="ARBA00004733"/>
    </source>
</evidence>
<dbReference type="InterPro" id="IPR011060">
    <property type="entry name" value="RibuloseP-bd_barrel"/>
</dbReference>
<gene>
    <name evidence="8" type="primary">trpA</name>
    <name evidence="10" type="ordered locus">Dbac_2818</name>
</gene>
<dbReference type="HOGENOM" id="CLU_016734_0_0_7"/>
<comment type="function">
    <text evidence="8">The alpha subunit is responsible for the aldol cleavage of indoleglycerol phosphate to indole and glyceraldehyde 3-phosphate.</text>
</comment>
<dbReference type="KEGG" id="dba:Dbac_2818"/>
<comment type="pathway">
    <text evidence="1 8">Amino-acid biosynthesis; L-tryptophan biosynthesis; L-tryptophan from chorismate: step 5/5.</text>
</comment>
<evidence type="ECO:0000256" key="2">
    <source>
        <dbReference type="ARBA" id="ARBA00011270"/>
    </source>
</evidence>
<evidence type="ECO:0000256" key="9">
    <source>
        <dbReference type="RuleBase" id="RU003662"/>
    </source>
</evidence>
<dbReference type="Pfam" id="PF00290">
    <property type="entry name" value="Trp_syntA"/>
    <property type="match status" value="1"/>
</dbReference>
<dbReference type="SUPFAM" id="SSF51366">
    <property type="entry name" value="Ribulose-phoshate binding barrel"/>
    <property type="match status" value="1"/>
</dbReference>
<evidence type="ECO:0000256" key="7">
    <source>
        <dbReference type="ARBA" id="ARBA00049047"/>
    </source>
</evidence>
<dbReference type="PANTHER" id="PTHR43406">
    <property type="entry name" value="TRYPTOPHAN SYNTHASE, ALPHA CHAIN"/>
    <property type="match status" value="1"/>
</dbReference>
<dbReference type="OrthoDB" id="9804578at2"/>
<dbReference type="EMBL" id="CP001629">
    <property type="protein sequence ID" value="ACU90894.1"/>
    <property type="molecule type" value="Genomic_DNA"/>
</dbReference>
<feature type="active site" description="Proton acceptor" evidence="8">
    <location>
        <position position="47"/>
    </location>
</feature>
<feature type="active site" description="Proton acceptor" evidence="8">
    <location>
        <position position="58"/>
    </location>
</feature>
<dbReference type="Gene3D" id="3.20.20.70">
    <property type="entry name" value="Aldolase class I"/>
    <property type="match status" value="1"/>
</dbReference>
<evidence type="ECO:0000256" key="3">
    <source>
        <dbReference type="ARBA" id="ARBA00022605"/>
    </source>
</evidence>
<dbReference type="RefSeq" id="WP_015774983.1">
    <property type="nucleotide sequence ID" value="NC_013173.1"/>
</dbReference>
<keyword evidence="11" id="KW-1185">Reference proteome</keyword>
<keyword evidence="4 8" id="KW-0822">Tryptophan biosynthesis</keyword>
<dbReference type="InterPro" id="IPR018204">
    <property type="entry name" value="Trp_synthase_alpha_AS"/>
</dbReference>
<evidence type="ECO:0000256" key="6">
    <source>
        <dbReference type="ARBA" id="ARBA00023239"/>
    </source>
</evidence>
<dbReference type="eggNOG" id="COG0159">
    <property type="taxonomic scope" value="Bacteria"/>
</dbReference>
<comment type="subunit">
    <text evidence="2 8">Tetramer of two alpha and two beta chains.</text>
</comment>
<organism evidence="10 11">
    <name type="scientific">Desulfomicrobium baculatum (strain DSM 4028 / VKM B-1378 / X)</name>
    <name type="common">Desulfovibrio baculatus</name>
    <dbReference type="NCBI Taxonomy" id="525897"/>
    <lineage>
        <taxon>Bacteria</taxon>
        <taxon>Pseudomonadati</taxon>
        <taxon>Thermodesulfobacteriota</taxon>
        <taxon>Desulfovibrionia</taxon>
        <taxon>Desulfovibrionales</taxon>
        <taxon>Desulfomicrobiaceae</taxon>
        <taxon>Desulfomicrobium</taxon>
    </lineage>
</organism>
<evidence type="ECO:0000256" key="4">
    <source>
        <dbReference type="ARBA" id="ARBA00022822"/>
    </source>
</evidence>
<evidence type="ECO:0000313" key="11">
    <source>
        <dbReference type="Proteomes" id="UP000002216"/>
    </source>
</evidence>
<keyword evidence="5 8" id="KW-0057">Aromatic amino acid biosynthesis</keyword>
<keyword evidence="6 8" id="KW-0456">Lyase</keyword>
<dbReference type="InterPro" id="IPR002028">
    <property type="entry name" value="Trp_synthase_suA"/>
</dbReference>
<evidence type="ECO:0000313" key="10">
    <source>
        <dbReference type="EMBL" id="ACU90894.1"/>
    </source>
</evidence>
<dbReference type="Proteomes" id="UP000002216">
    <property type="component" value="Chromosome"/>
</dbReference>
<dbReference type="NCBIfam" id="TIGR00262">
    <property type="entry name" value="trpA"/>
    <property type="match status" value="1"/>
</dbReference>
<evidence type="ECO:0000256" key="5">
    <source>
        <dbReference type="ARBA" id="ARBA00023141"/>
    </source>
</evidence>
<dbReference type="GO" id="GO:0005829">
    <property type="term" value="C:cytosol"/>
    <property type="evidence" value="ECO:0007669"/>
    <property type="project" value="TreeGrafter"/>
</dbReference>
<keyword evidence="3 8" id="KW-0028">Amino-acid biosynthesis</keyword>
<dbReference type="UniPathway" id="UPA00035">
    <property type="reaction ID" value="UER00044"/>
</dbReference>
<dbReference type="CDD" id="cd04724">
    <property type="entry name" value="Tryptophan_synthase_alpha"/>
    <property type="match status" value="1"/>
</dbReference>
<name>C7LU96_DESBD</name>
<dbReference type="GO" id="GO:0004834">
    <property type="term" value="F:tryptophan synthase activity"/>
    <property type="evidence" value="ECO:0007669"/>
    <property type="project" value="UniProtKB-UniRule"/>
</dbReference>
<dbReference type="AlphaFoldDB" id="C7LU96"/>
<dbReference type="InterPro" id="IPR013785">
    <property type="entry name" value="Aldolase_TIM"/>
</dbReference>